<evidence type="ECO:0000259" key="5">
    <source>
        <dbReference type="Pfam" id="PF05433"/>
    </source>
</evidence>
<evidence type="ECO:0000256" key="3">
    <source>
        <dbReference type="SAM" id="MobiDB-lite"/>
    </source>
</evidence>
<keyword evidence="4" id="KW-0812">Transmembrane</keyword>
<evidence type="ECO:0000313" key="6">
    <source>
        <dbReference type="EMBL" id="GAA4332819.1"/>
    </source>
</evidence>
<comment type="caution">
    <text evidence="6">The sequence shown here is derived from an EMBL/GenBank/DDBJ whole genome shotgun (WGS) entry which is preliminary data.</text>
</comment>
<dbReference type="EMBL" id="BAABFO010000010">
    <property type="protein sequence ID" value="GAA4332819.1"/>
    <property type="molecule type" value="Genomic_DNA"/>
</dbReference>
<proteinExistence type="predicted"/>
<sequence>MSTRPNRRAALLAQDAAPAPAPRAPARLHPLLAGAAVSVIVLSAVGVGVMTGLLPSPLARTAPDAAAEQQADALAPPMSAAAARQDAARRFGTAPAQTPAAPALARAPAPVRQAAVERCADCGVVQDVRAYQVEGQGTGIGAVGGGVLGGVVGNQFGGGHGRTVLTVLGALGGAYAGNQVEKRVRTTTRYEMTIRMDDGTVRRFNSASPYAWHSGDPVRVMGGRVVSRDADTQAMRVSG</sequence>
<feature type="transmembrane region" description="Helical" evidence="4">
    <location>
        <begin position="31"/>
        <end position="54"/>
    </location>
</feature>
<dbReference type="InterPro" id="IPR051407">
    <property type="entry name" value="Bact_OM_lipoprot/Surf_antigen"/>
</dbReference>
<reference evidence="7" key="1">
    <citation type="journal article" date="2019" name="Int. J. Syst. Evol. Microbiol.">
        <title>The Global Catalogue of Microorganisms (GCM) 10K type strain sequencing project: providing services to taxonomists for standard genome sequencing and annotation.</title>
        <authorList>
            <consortium name="The Broad Institute Genomics Platform"/>
            <consortium name="The Broad Institute Genome Sequencing Center for Infectious Disease"/>
            <person name="Wu L."/>
            <person name="Ma J."/>
        </authorList>
    </citation>
    <scope>NUCLEOTIDE SEQUENCE [LARGE SCALE GENOMIC DNA]</scope>
    <source>
        <strain evidence="7">JCM 17666</strain>
    </source>
</reference>
<comment type="subcellular location">
    <subcellularLocation>
        <location evidence="1">Membrane</location>
    </subcellularLocation>
</comment>
<evidence type="ECO:0000256" key="1">
    <source>
        <dbReference type="ARBA" id="ARBA00004370"/>
    </source>
</evidence>
<accession>A0ABP8H126</accession>
<protein>
    <submittedName>
        <fullName evidence="6">Glycine zipper 2TM domain-containing protein</fullName>
    </submittedName>
</protein>
<dbReference type="Pfam" id="PF05433">
    <property type="entry name" value="Rick_17kDa_Anti"/>
    <property type="match status" value="1"/>
</dbReference>
<organism evidence="6 7">
    <name type="scientific">Pigmentiphaga soli</name>
    <dbReference type="NCBI Taxonomy" id="1007095"/>
    <lineage>
        <taxon>Bacteria</taxon>
        <taxon>Pseudomonadati</taxon>
        <taxon>Pseudomonadota</taxon>
        <taxon>Betaproteobacteria</taxon>
        <taxon>Burkholderiales</taxon>
        <taxon>Alcaligenaceae</taxon>
        <taxon>Pigmentiphaga</taxon>
    </lineage>
</organism>
<keyword evidence="4" id="KW-1133">Transmembrane helix</keyword>
<dbReference type="InterPro" id="IPR008816">
    <property type="entry name" value="Gly_zipper_2TM_dom"/>
</dbReference>
<keyword evidence="2 4" id="KW-0472">Membrane</keyword>
<evidence type="ECO:0000256" key="4">
    <source>
        <dbReference type="SAM" id="Phobius"/>
    </source>
</evidence>
<dbReference type="PANTHER" id="PTHR35603:SF2">
    <property type="entry name" value="OUTER MEMBRANE LIPOPROTEIN"/>
    <property type="match status" value="1"/>
</dbReference>
<feature type="compositionally biased region" description="Low complexity" evidence="3">
    <location>
        <begin position="8"/>
        <end position="21"/>
    </location>
</feature>
<gene>
    <name evidence="6" type="ORF">GCM10023144_23260</name>
</gene>
<dbReference type="PANTHER" id="PTHR35603">
    <property type="match status" value="1"/>
</dbReference>
<name>A0ABP8H126_9BURK</name>
<dbReference type="RefSeq" id="WP_345249532.1">
    <property type="nucleotide sequence ID" value="NZ_BAABFO010000010.1"/>
</dbReference>
<keyword evidence="7" id="KW-1185">Reference proteome</keyword>
<evidence type="ECO:0000313" key="7">
    <source>
        <dbReference type="Proteomes" id="UP001501671"/>
    </source>
</evidence>
<feature type="region of interest" description="Disordered" evidence="3">
    <location>
        <begin position="1"/>
        <end position="21"/>
    </location>
</feature>
<evidence type="ECO:0000256" key="2">
    <source>
        <dbReference type="ARBA" id="ARBA00023136"/>
    </source>
</evidence>
<feature type="domain" description="Glycine zipper 2TM" evidence="5">
    <location>
        <begin position="140"/>
        <end position="181"/>
    </location>
</feature>
<dbReference type="Proteomes" id="UP001501671">
    <property type="component" value="Unassembled WGS sequence"/>
</dbReference>